<evidence type="ECO:0000256" key="1">
    <source>
        <dbReference type="ARBA" id="ARBA00001974"/>
    </source>
</evidence>
<dbReference type="STRING" id="1183438.GKIL_1380"/>
<dbReference type="InterPro" id="IPR036188">
    <property type="entry name" value="FAD/NAD-bd_sf"/>
</dbReference>
<feature type="domain" description="FAD dependent oxidoreductase" evidence="6">
    <location>
        <begin position="3"/>
        <end position="392"/>
    </location>
</feature>
<dbReference type="PANTHER" id="PTHR43104:SF2">
    <property type="entry name" value="L-2-HYDROXYGLUTARATE DEHYDROGENASE, MITOCHONDRIAL"/>
    <property type="match status" value="1"/>
</dbReference>
<evidence type="ECO:0000256" key="2">
    <source>
        <dbReference type="ARBA" id="ARBA00022630"/>
    </source>
</evidence>
<keyword evidence="4" id="KW-0560">Oxidoreductase</keyword>
<dbReference type="InterPro" id="IPR006076">
    <property type="entry name" value="FAD-dep_OxRdtase"/>
</dbReference>
<keyword evidence="2" id="KW-0285">Flavoprotein</keyword>
<evidence type="ECO:0000313" key="7">
    <source>
        <dbReference type="EMBL" id="AGY57626.1"/>
    </source>
</evidence>
<protein>
    <submittedName>
        <fullName evidence="7">Hydroxyglutarate oxidase</fullName>
    </submittedName>
</protein>
<evidence type="ECO:0000259" key="6">
    <source>
        <dbReference type="Pfam" id="PF01266"/>
    </source>
</evidence>
<organism evidence="7 8">
    <name type="scientific">Gloeobacter kilaueensis (strain ATCC BAA-2537 / CCAP 1431/1 / ULC 316 / JS1)</name>
    <dbReference type="NCBI Taxonomy" id="1183438"/>
    <lineage>
        <taxon>Bacteria</taxon>
        <taxon>Bacillati</taxon>
        <taxon>Cyanobacteriota</taxon>
        <taxon>Cyanophyceae</taxon>
        <taxon>Gloeobacterales</taxon>
        <taxon>Gloeobacteraceae</taxon>
        <taxon>Gloeobacter</taxon>
    </lineage>
</organism>
<dbReference type="KEGG" id="glj:GKIL_1380"/>
<accession>U5QFA7</accession>
<keyword evidence="8" id="KW-1185">Reference proteome</keyword>
<sequence>MYDFAIVGGGVVGLATALALAERFVGAEIVVFEKEATWAAHQSGHNSGVLHSGLYYRPGSLKAQLCKAGNAALVAFCREHGIAHDICGKVIAATEARELADLEKLYRRGQENGLAVEKLDAEGVRRMEPHVRALAGLFVPTAGIVDYREVARRYAELIGERGGTLRLNCPVERLEVLAKGWTIETKTSGSFEARFLINCAGLWSDRLARLARSEPPARIVPFRGEYYELVSEKRYLINNLVYPVPDPAFPFLGVHFTRLIDGSIHAGPNAVLSFKREGYQKGDFDRKDLQEVLGYGGFWKLAARHWRAGLAEQWRSWNKAAFVKSLQRLVPEVQSADLLPAGAGVRAQALRPDGGLVDDFLLVEGPRALHVCNAPSPAATASLAIGQAIAERVAALRLQHNSNAASM</sequence>
<dbReference type="AlphaFoldDB" id="U5QFA7"/>
<evidence type="ECO:0000313" key="8">
    <source>
        <dbReference type="Proteomes" id="UP000017396"/>
    </source>
</evidence>
<dbReference type="PANTHER" id="PTHR43104">
    <property type="entry name" value="L-2-HYDROXYGLUTARATE DEHYDROGENASE, MITOCHONDRIAL"/>
    <property type="match status" value="1"/>
</dbReference>
<dbReference type="PATRIC" id="fig|1183438.3.peg.1361"/>
<evidence type="ECO:0000256" key="3">
    <source>
        <dbReference type="ARBA" id="ARBA00022827"/>
    </source>
</evidence>
<keyword evidence="3" id="KW-0274">FAD</keyword>
<dbReference type="Gene3D" id="3.50.50.60">
    <property type="entry name" value="FAD/NAD(P)-binding domain"/>
    <property type="match status" value="1"/>
</dbReference>
<name>U5QFA7_GLOK1</name>
<dbReference type="Proteomes" id="UP000017396">
    <property type="component" value="Chromosome"/>
</dbReference>
<evidence type="ECO:0000256" key="4">
    <source>
        <dbReference type="ARBA" id="ARBA00023002"/>
    </source>
</evidence>
<dbReference type="NCBIfam" id="NF008726">
    <property type="entry name" value="PRK11728.1"/>
    <property type="match status" value="1"/>
</dbReference>
<dbReference type="RefSeq" id="WP_023172721.1">
    <property type="nucleotide sequence ID" value="NC_022600.1"/>
</dbReference>
<dbReference type="HOGENOM" id="CLU_024775_0_1_3"/>
<dbReference type="OrthoDB" id="9801699at2"/>
<evidence type="ECO:0000256" key="5">
    <source>
        <dbReference type="ARBA" id="ARBA00037941"/>
    </source>
</evidence>
<dbReference type="EMBL" id="CP003587">
    <property type="protein sequence ID" value="AGY57626.1"/>
    <property type="molecule type" value="Genomic_DNA"/>
</dbReference>
<dbReference type="GO" id="GO:0005737">
    <property type="term" value="C:cytoplasm"/>
    <property type="evidence" value="ECO:0007669"/>
    <property type="project" value="TreeGrafter"/>
</dbReference>
<comment type="similarity">
    <text evidence="5">Belongs to the L2HGDH family.</text>
</comment>
<dbReference type="Pfam" id="PF01266">
    <property type="entry name" value="DAO"/>
    <property type="match status" value="1"/>
</dbReference>
<dbReference type="SUPFAM" id="SSF51905">
    <property type="entry name" value="FAD/NAD(P)-binding domain"/>
    <property type="match status" value="1"/>
</dbReference>
<dbReference type="eggNOG" id="COG0579">
    <property type="taxonomic scope" value="Bacteria"/>
</dbReference>
<gene>
    <name evidence="7" type="primary">lhgO</name>
    <name evidence="7" type="ORF">GKIL_1380</name>
</gene>
<proteinExistence type="inferred from homology"/>
<dbReference type="Gene3D" id="3.30.9.10">
    <property type="entry name" value="D-Amino Acid Oxidase, subunit A, domain 2"/>
    <property type="match status" value="1"/>
</dbReference>
<dbReference type="GO" id="GO:0047545">
    <property type="term" value="F:(S)-2-hydroxyglutarate dehydrogenase activity"/>
    <property type="evidence" value="ECO:0007669"/>
    <property type="project" value="TreeGrafter"/>
</dbReference>
<reference evidence="7 8" key="1">
    <citation type="journal article" date="2013" name="PLoS ONE">
        <title>Cultivation and Complete Genome Sequencing of Gloeobacter kilaueensis sp. nov., from a Lava Cave in Kilauea Caldera, Hawai'i.</title>
        <authorList>
            <person name="Saw J.H."/>
            <person name="Schatz M."/>
            <person name="Brown M.V."/>
            <person name="Kunkel D.D."/>
            <person name="Foster J.S."/>
            <person name="Shick H."/>
            <person name="Christensen S."/>
            <person name="Hou S."/>
            <person name="Wan X."/>
            <person name="Donachie S.P."/>
        </authorList>
    </citation>
    <scope>NUCLEOTIDE SEQUENCE [LARGE SCALE GENOMIC DNA]</scope>
    <source>
        <strain evidence="8">JS</strain>
    </source>
</reference>
<comment type="cofactor">
    <cofactor evidence="1">
        <name>FAD</name>
        <dbReference type="ChEBI" id="CHEBI:57692"/>
    </cofactor>
</comment>